<dbReference type="AlphaFoldDB" id="A0AAV2MJR2"/>
<feature type="compositionally biased region" description="Low complexity" evidence="1">
    <location>
        <begin position="28"/>
        <end position="37"/>
    </location>
</feature>
<dbReference type="PRINTS" id="PR01217">
    <property type="entry name" value="PRICHEXTENSN"/>
</dbReference>
<feature type="compositionally biased region" description="Pro residues" evidence="1">
    <location>
        <begin position="38"/>
        <end position="48"/>
    </location>
</feature>
<keyword evidence="3" id="KW-1185">Reference proteome</keyword>
<name>A0AAV2MJR2_KNICA</name>
<feature type="compositionally biased region" description="Basic and acidic residues" evidence="1">
    <location>
        <begin position="291"/>
        <end position="302"/>
    </location>
</feature>
<sequence>MGTTFQTHPVVRRYPPIRITPADFFLIPTRPGTTAGAGPPPHTAPQPTHPHRRRERTPTPLPSTRRPSPSSPALPPPTRQASPINNPPLPKPNTPPQRLYIGPRVISPHRRFSPPTPYLLPAPVFSTQSIHPAPLSSPPPSLHSILNQTPNHHHKYSLGQRPPHTDRRLPRHPLPTPTENTPLSIHPNTTDSTAPSFHLATFPIIPVSSVPPPNDRTATAAEDQLSPNVGTTNRKPRMFPNPAQPPDSPPPRTNHMQARVTPHSTPTPTQNYAPPRPPSLNPCHHARPRQKHQEVRSTDHSRAGPQPKAGTGCTTTRSHGIHQTDPLSRHRLAEKVTAAISNRDACGPPRLLHTHPITPHTIPPRQSSLPNLYRARSARK</sequence>
<feature type="region of interest" description="Disordered" evidence="1">
    <location>
        <begin position="341"/>
        <end position="380"/>
    </location>
</feature>
<organism evidence="2 3">
    <name type="scientific">Knipowitschia caucasica</name>
    <name type="common">Caucasian dwarf goby</name>
    <name type="synonym">Pomatoschistus caucasicus</name>
    <dbReference type="NCBI Taxonomy" id="637954"/>
    <lineage>
        <taxon>Eukaryota</taxon>
        <taxon>Metazoa</taxon>
        <taxon>Chordata</taxon>
        <taxon>Craniata</taxon>
        <taxon>Vertebrata</taxon>
        <taxon>Euteleostomi</taxon>
        <taxon>Actinopterygii</taxon>
        <taxon>Neopterygii</taxon>
        <taxon>Teleostei</taxon>
        <taxon>Neoteleostei</taxon>
        <taxon>Acanthomorphata</taxon>
        <taxon>Gobiaria</taxon>
        <taxon>Gobiiformes</taxon>
        <taxon>Gobioidei</taxon>
        <taxon>Gobiidae</taxon>
        <taxon>Gobiinae</taxon>
        <taxon>Knipowitschia</taxon>
    </lineage>
</organism>
<feature type="region of interest" description="Disordered" evidence="1">
    <location>
        <begin position="130"/>
        <end position="185"/>
    </location>
</feature>
<feature type="region of interest" description="Disordered" evidence="1">
    <location>
        <begin position="26"/>
        <end position="101"/>
    </location>
</feature>
<dbReference type="EMBL" id="OZ035830">
    <property type="protein sequence ID" value="CAL1613692.1"/>
    <property type="molecule type" value="Genomic_DNA"/>
</dbReference>
<reference evidence="2 3" key="1">
    <citation type="submission" date="2024-04" db="EMBL/GenBank/DDBJ databases">
        <authorList>
            <person name="Waldvogel A.-M."/>
            <person name="Schoenle A."/>
        </authorList>
    </citation>
    <scope>NUCLEOTIDE SEQUENCE [LARGE SCALE GENOMIC DNA]</scope>
</reference>
<evidence type="ECO:0000313" key="2">
    <source>
        <dbReference type="EMBL" id="CAL1613692.1"/>
    </source>
</evidence>
<feature type="compositionally biased region" description="Pro residues" evidence="1">
    <location>
        <begin position="69"/>
        <end position="78"/>
    </location>
</feature>
<gene>
    <name evidence="2" type="ORF">KC01_LOCUS39862</name>
</gene>
<evidence type="ECO:0000313" key="3">
    <source>
        <dbReference type="Proteomes" id="UP001497482"/>
    </source>
</evidence>
<dbReference type="Proteomes" id="UP001497482">
    <property type="component" value="Chromosome 8"/>
</dbReference>
<feature type="compositionally biased region" description="Polar residues" evidence="1">
    <location>
        <begin position="262"/>
        <end position="272"/>
    </location>
</feature>
<feature type="compositionally biased region" description="Low complexity" evidence="1">
    <location>
        <begin position="348"/>
        <end position="365"/>
    </location>
</feature>
<feature type="region of interest" description="Disordered" evidence="1">
    <location>
        <begin position="208"/>
        <end position="328"/>
    </location>
</feature>
<feature type="compositionally biased region" description="Pro residues" evidence="1">
    <location>
        <begin position="85"/>
        <end position="95"/>
    </location>
</feature>
<evidence type="ECO:0000256" key="1">
    <source>
        <dbReference type="SAM" id="MobiDB-lite"/>
    </source>
</evidence>
<feature type="compositionally biased region" description="Pro residues" evidence="1">
    <location>
        <begin position="242"/>
        <end position="252"/>
    </location>
</feature>
<accession>A0AAV2MJR2</accession>
<protein>
    <submittedName>
        <fullName evidence="2">Uncharacterized protein</fullName>
    </submittedName>
</protein>
<proteinExistence type="predicted"/>